<name>A0A2K4MUH2_9NEIS</name>
<protein>
    <recommendedName>
        <fullName evidence="2">Solute-binding protein family 3/N-terminal domain-containing protein</fullName>
    </recommendedName>
</protein>
<dbReference type="RefSeq" id="WP_103316710.1">
    <property type="nucleotide sequence ID" value="NZ_PPTF01000002.1"/>
</dbReference>
<dbReference type="AlphaFoldDB" id="A0A2K4MUH2"/>
<dbReference type="InterPro" id="IPR001638">
    <property type="entry name" value="Solute-binding_3/MltF_N"/>
</dbReference>
<gene>
    <name evidence="3" type="ORF">C2134_00770</name>
</gene>
<evidence type="ECO:0000313" key="4">
    <source>
        <dbReference type="Proteomes" id="UP000236416"/>
    </source>
</evidence>
<comment type="caution">
    <text evidence="3">The sequence shown here is derived from an EMBL/GenBank/DDBJ whole genome shotgun (WGS) entry which is preliminary data.</text>
</comment>
<dbReference type="Gene3D" id="3.40.190.10">
    <property type="entry name" value="Periplasmic binding protein-like II"/>
    <property type="match status" value="2"/>
</dbReference>
<dbReference type="EMBL" id="PPTF01000002">
    <property type="protein sequence ID" value="POB00633.1"/>
    <property type="molecule type" value="Genomic_DNA"/>
</dbReference>
<evidence type="ECO:0000259" key="2">
    <source>
        <dbReference type="Pfam" id="PF00497"/>
    </source>
</evidence>
<dbReference type="Pfam" id="PF00497">
    <property type="entry name" value="SBP_bac_3"/>
    <property type="match status" value="1"/>
</dbReference>
<organism evidence="3 4">
    <name type="scientific">Chromobacterium sinusclupearum</name>
    <dbReference type="NCBI Taxonomy" id="2077146"/>
    <lineage>
        <taxon>Bacteria</taxon>
        <taxon>Pseudomonadati</taxon>
        <taxon>Pseudomonadota</taxon>
        <taxon>Betaproteobacteria</taxon>
        <taxon>Neisseriales</taxon>
        <taxon>Chromobacteriaceae</taxon>
        <taxon>Chromobacterium</taxon>
    </lineage>
</organism>
<sequence>MAFVNCFNLAAGMRKIYLLLMVFACFFILMASAEEQVPQLPLIFYYYDRPPFHFINSNGRPDGFIVKITDSILAEANISHVWKLVPAYRVLNIIKNDEGLNCSTGWYKTKEREEYANFTLPIYRNKPLVAIARINFSVAENITAKQLFSIPGVHILIKKGFTIGDYMNKLLEKVPISQIQSVTTEQVGLVKMIQAGRSDFSILTTEEVEAFREQPEMLKNIKILTLPDVPSGDERFIICNKRVDVSFMMKINAAIEKLKLNKAK</sequence>
<keyword evidence="4" id="KW-1185">Reference proteome</keyword>
<proteinExistence type="predicted"/>
<dbReference type="PANTHER" id="PTHR35936">
    <property type="entry name" value="MEMBRANE-BOUND LYTIC MUREIN TRANSGLYCOSYLASE F"/>
    <property type="match status" value="1"/>
</dbReference>
<dbReference type="SUPFAM" id="SSF53850">
    <property type="entry name" value="Periplasmic binding protein-like II"/>
    <property type="match status" value="1"/>
</dbReference>
<accession>A0A2K4MUH2</accession>
<reference evidence="3 4" key="1">
    <citation type="submission" date="2018-01" db="EMBL/GenBank/DDBJ databases">
        <title>Genomic Sequence of Chromobacterium MWU13-2610 from wild cranberry bogs within the Cape Cod National Seashore.</title>
        <authorList>
            <person name="O'Hara-Hanley K."/>
            <person name="Soby S."/>
            <person name="Harrison A."/>
        </authorList>
    </citation>
    <scope>NUCLEOTIDE SEQUENCE [LARGE SCALE GENOMIC DNA]</scope>
    <source>
        <strain evidence="3 4">MWU13-2610</strain>
    </source>
</reference>
<dbReference type="PANTHER" id="PTHR35936:SF19">
    <property type="entry name" value="AMINO-ACID-BINDING PROTEIN YXEM-RELATED"/>
    <property type="match status" value="1"/>
</dbReference>
<dbReference type="Proteomes" id="UP000236416">
    <property type="component" value="Unassembled WGS sequence"/>
</dbReference>
<keyword evidence="1" id="KW-0732">Signal</keyword>
<feature type="domain" description="Solute-binding protein family 3/N-terminal" evidence="2">
    <location>
        <begin position="47"/>
        <end position="260"/>
    </location>
</feature>
<evidence type="ECO:0000256" key="1">
    <source>
        <dbReference type="ARBA" id="ARBA00022729"/>
    </source>
</evidence>
<evidence type="ECO:0000313" key="3">
    <source>
        <dbReference type="EMBL" id="POB00633.1"/>
    </source>
</evidence>